<evidence type="ECO:0000256" key="4">
    <source>
        <dbReference type="ARBA" id="ARBA00022723"/>
    </source>
</evidence>
<dbReference type="PROSITE" id="PS00197">
    <property type="entry name" value="2FE2S_FER_1"/>
    <property type="match status" value="1"/>
</dbReference>
<dbReference type="SUPFAM" id="SSF63380">
    <property type="entry name" value="Riboflavin synthase domain-like"/>
    <property type="match status" value="1"/>
</dbReference>
<keyword evidence="8" id="KW-0411">Iron-sulfur</keyword>
<dbReference type="CDD" id="cd00207">
    <property type="entry name" value="fer2"/>
    <property type="match status" value="1"/>
</dbReference>
<dbReference type="Pfam" id="PF00111">
    <property type="entry name" value="Fer2"/>
    <property type="match status" value="1"/>
</dbReference>
<feature type="domain" description="2Fe-2S ferredoxin-type" evidence="9">
    <location>
        <begin position="255"/>
        <end position="342"/>
    </location>
</feature>
<organism evidence="11 12">
    <name type="scientific">Allotamlana fucoidanivorans</name>
    <dbReference type="NCBI Taxonomy" id="2583814"/>
    <lineage>
        <taxon>Bacteria</taxon>
        <taxon>Pseudomonadati</taxon>
        <taxon>Bacteroidota</taxon>
        <taxon>Flavobacteriia</taxon>
        <taxon>Flavobacteriales</taxon>
        <taxon>Flavobacteriaceae</taxon>
        <taxon>Allotamlana</taxon>
    </lineage>
</organism>
<dbReference type="Gene3D" id="3.10.20.30">
    <property type="match status" value="1"/>
</dbReference>
<dbReference type="RefSeq" id="WP_139698247.1">
    <property type="nucleotide sequence ID" value="NZ_CP074074.1"/>
</dbReference>
<dbReference type="InterPro" id="IPR001709">
    <property type="entry name" value="Flavoprot_Pyr_Nucl_cyt_Rdtase"/>
</dbReference>
<dbReference type="InterPro" id="IPR039261">
    <property type="entry name" value="FNR_nucleotide-bd"/>
</dbReference>
<dbReference type="PRINTS" id="PR00371">
    <property type="entry name" value="FPNCR"/>
</dbReference>
<dbReference type="PROSITE" id="PS51384">
    <property type="entry name" value="FAD_FR"/>
    <property type="match status" value="1"/>
</dbReference>
<evidence type="ECO:0000313" key="12">
    <source>
        <dbReference type="Proteomes" id="UP000308713"/>
    </source>
</evidence>
<keyword evidence="6" id="KW-0560">Oxidoreductase</keyword>
<dbReference type="PANTHER" id="PTHR47354:SF8">
    <property type="entry name" value="1,2-PHENYLACETYL-COA EPOXIDASE, SUBUNIT E"/>
    <property type="match status" value="1"/>
</dbReference>
<evidence type="ECO:0000256" key="5">
    <source>
        <dbReference type="ARBA" id="ARBA00022827"/>
    </source>
</evidence>
<dbReference type="Pfam" id="PF00175">
    <property type="entry name" value="NAD_binding_1"/>
    <property type="match status" value="1"/>
</dbReference>
<keyword evidence="7" id="KW-0408">Iron</keyword>
<protein>
    <submittedName>
        <fullName evidence="11">Ferredoxin--NADP reductase</fullName>
    </submittedName>
</protein>
<keyword evidence="4" id="KW-0479">Metal-binding</keyword>
<keyword evidence="2" id="KW-0285">Flavoprotein</keyword>
<evidence type="ECO:0000259" key="10">
    <source>
        <dbReference type="PROSITE" id="PS51384"/>
    </source>
</evidence>
<dbReference type="CDD" id="cd06214">
    <property type="entry name" value="PA_degradation_oxidoreductase_like"/>
    <property type="match status" value="1"/>
</dbReference>
<comment type="cofactor">
    <cofactor evidence="1">
        <name>FAD</name>
        <dbReference type="ChEBI" id="CHEBI:57692"/>
    </cofactor>
</comment>
<evidence type="ECO:0000313" key="11">
    <source>
        <dbReference type="EMBL" id="TNJ42954.1"/>
    </source>
</evidence>
<evidence type="ECO:0000259" key="9">
    <source>
        <dbReference type="PROSITE" id="PS51085"/>
    </source>
</evidence>
<gene>
    <name evidence="11" type="ORF">FGF67_13275</name>
</gene>
<dbReference type="EMBL" id="VDCS01000012">
    <property type="protein sequence ID" value="TNJ42954.1"/>
    <property type="molecule type" value="Genomic_DNA"/>
</dbReference>
<dbReference type="GO" id="GO:0016491">
    <property type="term" value="F:oxidoreductase activity"/>
    <property type="evidence" value="ECO:0007669"/>
    <property type="project" value="UniProtKB-KW"/>
</dbReference>
<dbReference type="InterPro" id="IPR012675">
    <property type="entry name" value="Beta-grasp_dom_sf"/>
</dbReference>
<proteinExistence type="predicted"/>
<comment type="caution">
    <text evidence="11">The sequence shown here is derived from an EMBL/GenBank/DDBJ whole genome shotgun (WGS) entry which is preliminary data.</text>
</comment>
<reference evidence="11 12" key="1">
    <citation type="submission" date="2019-05" db="EMBL/GenBank/DDBJ databases">
        <title>Tamlana fucoidanivorans sp. nov., isolated from the surface of algae collected from Fujian province in China.</title>
        <authorList>
            <person name="Li J."/>
        </authorList>
    </citation>
    <scope>NUCLEOTIDE SEQUENCE [LARGE SCALE GENOMIC DNA]</scope>
    <source>
        <strain evidence="11 12">CW2-9</strain>
    </source>
</reference>
<evidence type="ECO:0000256" key="1">
    <source>
        <dbReference type="ARBA" id="ARBA00001974"/>
    </source>
</evidence>
<dbReference type="SUPFAM" id="SSF54292">
    <property type="entry name" value="2Fe-2S ferredoxin-like"/>
    <property type="match status" value="1"/>
</dbReference>
<evidence type="ECO:0000256" key="3">
    <source>
        <dbReference type="ARBA" id="ARBA00022714"/>
    </source>
</evidence>
<dbReference type="GO" id="GO:0046872">
    <property type="term" value="F:metal ion binding"/>
    <property type="evidence" value="ECO:0007669"/>
    <property type="project" value="UniProtKB-KW"/>
</dbReference>
<dbReference type="InterPro" id="IPR001433">
    <property type="entry name" value="OxRdtase_FAD/NAD-bd"/>
</dbReference>
<keyword evidence="5" id="KW-0274">FAD</keyword>
<name>A0A5C4SIS9_9FLAO</name>
<dbReference type="Gene3D" id="2.40.30.10">
    <property type="entry name" value="Translation factors"/>
    <property type="match status" value="1"/>
</dbReference>
<accession>A0A5C4SIS9</accession>
<dbReference type="Pfam" id="PF00970">
    <property type="entry name" value="FAD_binding_6"/>
    <property type="match status" value="1"/>
</dbReference>
<dbReference type="InterPro" id="IPR050415">
    <property type="entry name" value="MRET"/>
</dbReference>
<dbReference type="PRINTS" id="PR00406">
    <property type="entry name" value="CYTB5RDTASE"/>
</dbReference>
<evidence type="ECO:0000256" key="6">
    <source>
        <dbReference type="ARBA" id="ARBA00023002"/>
    </source>
</evidence>
<dbReference type="InterPro" id="IPR036010">
    <property type="entry name" value="2Fe-2S_ferredoxin-like_sf"/>
</dbReference>
<evidence type="ECO:0000256" key="7">
    <source>
        <dbReference type="ARBA" id="ARBA00023004"/>
    </source>
</evidence>
<dbReference type="GO" id="GO:0051537">
    <property type="term" value="F:2 iron, 2 sulfur cluster binding"/>
    <property type="evidence" value="ECO:0007669"/>
    <property type="project" value="UniProtKB-KW"/>
</dbReference>
<evidence type="ECO:0000256" key="2">
    <source>
        <dbReference type="ARBA" id="ARBA00022630"/>
    </source>
</evidence>
<dbReference type="PROSITE" id="PS51085">
    <property type="entry name" value="2FE2S_FER_2"/>
    <property type="match status" value="1"/>
</dbReference>
<evidence type="ECO:0000256" key="8">
    <source>
        <dbReference type="ARBA" id="ARBA00023014"/>
    </source>
</evidence>
<dbReference type="InterPro" id="IPR008333">
    <property type="entry name" value="Cbr1-like_FAD-bd_dom"/>
</dbReference>
<dbReference type="GO" id="GO:0050660">
    <property type="term" value="F:flavin adenine dinucleotide binding"/>
    <property type="evidence" value="ECO:0007669"/>
    <property type="project" value="TreeGrafter"/>
</dbReference>
<feature type="domain" description="FAD-binding FR-type" evidence="10">
    <location>
        <begin position="1"/>
        <end position="102"/>
    </location>
</feature>
<dbReference type="InterPro" id="IPR017938">
    <property type="entry name" value="Riboflavin_synthase-like_b-brl"/>
</dbReference>
<dbReference type="Proteomes" id="UP000308713">
    <property type="component" value="Unassembled WGS sequence"/>
</dbReference>
<sequence>MKLLVKDIIKETPDAISISFKNGNFFKKIKYKPGQFLTIHVPIDGQIHKRAYSFSSNPFTDKDLKITIKRVEKGLVSNYIHDNLKVGDKLEVDDPAGSFFIQPHGKSQKQYVLFAGGSGITPMFSIVKSVLTEEKASRVLLIYANQTIDSIIFHNEIKALESSFPNQFSVEHIISSNKIQQDNYHAGLARQDVLQTIFSKHNLVFGDYVYMICGPNGYMEKIKELLKANGVAREKIKIEVFKAPVVKVTGRNLISNVILTIDGASHQIQVRGDRSILQQAMSESIVIPYSCRSGMCSTCKAKCVSGEVSMTDGHLLSDAEVAQGDILTCVSYPASENLVIEI</sequence>
<dbReference type="Gene3D" id="3.40.50.80">
    <property type="entry name" value="Nucleotide-binding domain of ferredoxin-NADP reductase (FNR) module"/>
    <property type="match status" value="1"/>
</dbReference>
<keyword evidence="3" id="KW-0001">2Fe-2S</keyword>
<dbReference type="InterPro" id="IPR001041">
    <property type="entry name" value="2Fe-2S_ferredoxin-type"/>
</dbReference>
<dbReference type="PANTHER" id="PTHR47354">
    <property type="entry name" value="NADH OXIDOREDUCTASE HCR"/>
    <property type="match status" value="1"/>
</dbReference>
<dbReference type="OrthoDB" id="9789468at2"/>
<dbReference type="InterPro" id="IPR017927">
    <property type="entry name" value="FAD-bd_FR_type"/>
</dbReference>
<dbReference type="InterPro" id="IPR006058">
    <property type="entry name" value="2Fe2S_fd_BS"/>
</dbReference>
<dbReference type="AlphaFoldDB" id="A0A5C4SIS9"/>
<keyword evidence="12" id="KW-1185">Reference proteome</keyword>
<dbReference type="SUPFAM" id="SSF52343">
    <property type="entry name" value="Ferredoxin reductase-like, C-terminal NADP-linked domain"/>
    <property type="match status" value="1"/>
</dbReference>